<dbReference type="Proteomes" id="UP000191820">
    <property type="component" value="Chromosome"/>
</dbReference>
<evidence type="ECO:0008006" key="4">
    <source>
        <dbReference type="Google" id="ProtNLM"/>
    </source>
</evidence>
<gene>
    <name evidence="2" type="ORF">SJ2017_2630</name>
</gene>
<keyword evidence="3" id="KW-1185">Reference proteome</keyword>
<keyword evidence="1" id="KW-1133">Transmembrane helix</keyword>
<dbReference type="RefSeq" id="WP_080916075.1">
    <property type="nucleotide sequence ID" value="NZ_CP020472.1"/>
</dbReference>
<dbReference type="Pfam" id="PF11391">
    <property type="entry name" value="DUF2798"/>
    <property type="match status" value="1"/>
</dbReference>
<dbReference type="EMBL" id="CP020472">
    <property type="protein sequence ID" value="ARD22918.1"/>
    <property type="molecule type" value="Genomic_DNA"/>
</dbReference>
<keyword evidence="1" id="KW-0812">Transmembrane</keyword>
<dbReference type="InterPro" id="IPR021529">
    <property type="entry name" value="DUF2798"/>
</dbReference>
<evidence type="ECO:0000256" key="1">
    <source>
        <dbReference type="SAM" id="Phobius"/>
    </source>
</evidence>
<sequence length="171" mass="18486">MNPQAVMTSSQIEQVNEPKVSQQKASIIVKILTVMGMMSLMGGTLTGFMTYINLGLSDTFFADWFSAFALAAVTIMPIGFTLMVVLTKLTEKYLPHTSEKVRNVLIGLTMACLMESGIALSTVINNIGINDMPILLSTWAQTVLAAIPVALVMMITVSLTIKPKVEAILKS</sequence>
<name>A0ABN4YFG0_9GAMM</name>
<evidence type="ECO:0000313" key="3">
    <source>
        <dbReference type="Proteomes" id="UP000191820"/>
    </source>
</evidence>
<protein>
    <recommendedName>
        <fullName evidence="4">DUF2798 domain-containing protein</fullName>
    </recommendedName>
</protein>
<keyword evidence="1" id="KW-0472">Membrane</keyword>
<feature type="transmembrane region" description="Helical" evidence="1">
    <location>
        <begin position="64"/>
        <end position="85"/>
    </location>
</feature>
<reference evidence="2 3" key="1">
    <citation type="submission" date="2017-03" db="EMBL/GenBank/DDBJ databases">
        <title>Genome sequencing of Shewanella japonica KCTC 22435.</title>
        <authorList>
            <person name="Kim K.M."/>
        </authorList>
    </citation>
    <scope>NUCLEOTIDE SEQUENCE [LARGE SCALE GENOMIC DNA]</scope>
    <source>
        <strain evidence="2 3">KCTC 22435</strain>
    </source>
</reference>
<accession>A0ABN4YFG0</accession>
<organism evidence="2 3">
    <name type="scientific">Shewanella japonica</name>
    <dbReference type="NCBI Taxonomy" id="93973"/>
    <lineage>
        <taxon>Bacteria</taxon>
        <taxon>Pseudomonadati</taxon>
        <taxon>Pseudomonadota</taxon>
        <taxon>Gammaproteobacteria</taxon>
        <taxon>Alteromonadales</taxon>
        <taxon>Shewanellaceae</taxon>
        <taxon>Shewanella</taxon>
    </lineage>
</organism>
<proteinExistence type="predicted"/>
<feature type="transmembrane region" description="Helical" evidence="1">
    <location>
        <begin position="105"/>
        <end position="127"/>
    </location>
</feature>
<feature type="transmembrane region" description="Helical" evidence="1">
    <location>
        <begin position="139"/>
        <end position="161"/>
    </location>
</feature>
<evidence type="ECO:0000313" key="2">
    <source>
        <dbReference type="EMBL" id="ARD22918.1"/>
    </source>
</evidence>
<feature type="transmembrane region" description="Helical" evidence="1">
    <location>
        <begin position="27"/>
        <end position="52"/>
    </location>
</feature>